<gene>
    <name evidence="1" type="ORF">SAMN04489732_101875</name>
</gene>
<keyword evidence="2" id="KW-1185">Reference proteome</keyword>
<reference evidence="1 2" key="1">
    <citation type="submission" date="2016-10" db="EMBL/GenBank/DDBJ databases">
        <authorList>
            <person name="de Groot N.N."/>
        </authorList>
    </citation>
    <scope>NUCLEOTIDE SEQUENCE [LARGE SCALE GENOMIC DNA]</scope>
    <source>
        <strain evidence="1 2">DSM 44993</strain>
    </source>
</reference>
<accession>A0A1H8RNE7</accession>
<protein>
    <submittedName>
        <fullName evidence="1">Uncharacterized protein</fullName>
    </submittedName>
</protein>
<name>A0A1H8RNE7_9PSEU</name>
<proteinExistence type="predicted"/>
<organism evidence="1 2">
    <name type="scientific">Amycolatopsis saalfeldensis</name>
    <dbReference type="NCBI Taxonomy" id="394193"/>
    <lineage>
        <taxon>Bacteria</taxon>
        <taxon>Bacillati</taxon>
        <taxon>Actinomycetota</taxon>
        <taxon>Actinomycetes</taxon>
        <taxon>Pseudonocardiales</taxon>
        <taxon>Pseudonocardiaceae</taxon>
        <taxon>Amycolatopsis</taxon>
    </lineage>
</organism>
<sequence>MRATGSHQTLTSLRTGWAKPGIALPPKGKVTVDKITPSGDTATVADTGISLDGHTLNALMLIGSHNAGGFGVKWTLQRKQGRWFIGEMNLGN</sequence>
<dbReference type="RefSeq" id="WP_143086118.1">
    <property type="nucleotide sequence ID" value="NZ_FOEF01000001.1"/>
</dbReference>
<dbReference type="Proteomes" id="UP000198582">
    <property type="component" value="Unassembled WGS sequence"/>
</dbReference>
<dbReference type="AlphaFoldDB" id="A0A1H8RNE7"/>
<dbReference type="EMBL" id="FOEF01000001">
    <property type="protein sequence ID" value="SEO67876.1"/>
    <property type="molecule type" value="Genomic_DNA"/>
</dbReference>
<dbReference type="OrthoDB" id="3628703at2"/>
<dbReference type="STRING" id="394193.SAMN04489732_101875"/>
<evidence type="ECO:0000313" key="2">
    <source>
        <dbReference type="Proteomes" id="UP000198582"/>
    </source>
</evidence>
<evidence type="ECO:0000313" key="1">
    <source>
        <dbReference type="EMBL" id="SEO67876.1"/>
    </source>
</evidence>